<dbReference type="NCBIfam" id="TIGR04433">
    <property type="entry name" value="UrcA_uranyl"/>
    <property type="match status" value="1"/>
</dbReference>
<dbReference type="Proteomes" id="UP000276254">
    <property type="component" value="Plasmid unnamed1"/>
</dbReference>
<evidence type="ECO:0000313" key="2">
    <source>
        <dbReference type="EMBL" id="AYJ85051.1"/>
    </source>
</evidence>
<evidence type="ECO:0000313" key="3">
    <source>
        <dbReference type="Proteomes" id="UP000276254"/>
    </source>
</evidence>
<reference evidence="2 3" key="1">
    <citation type="submission" date="2018-09" db="EMBL/GenBank/DDBJ databases">
        <title>Sphingomonas peninsula sp. nov., isolated from fildes peninsula, Antarctic soil.</title>
        <authorList>
            <person name="Yingchao G."/>
        </authorList>
    </citation>
    <scope>NUCLEOTIDE SEQUENCE [LARGE SCALE GENOMIC DNA]</scope>
    <source>
        <strain evidence="2 3">YZ-8</strain>
        <plasmid evidence="2 3">unnamed1</plasmid>
    </source>
</reference>
<dbReference type="OrthoDB" id="7586249at2"/>
<evidence type="ECO:0000256" key="1">
    <source>
        <dbReference type="SAM" id="Phobius"/>
    </source>
</evidence>
<organism evidence="2 3">
    <name type="scientific">Sphingomonas paeninsulae</name>
    <dbReference type="NCBI Taxonomy" id="2319844"/>
    <lineage>
        <taxon>Bacteria</taxon>
        <taxon>Pseudomonadati</taxon>
        <taxon>Pseudomonadota</taxon>
        <taxon>Alphaproteobacteria</taxon>
        <taxon>Sphingomonadales</taxon>
        <taxon>Sphingomonadaceae</taxon>
        <taxon>Sphingomonas</taxon>
    </lineage>
</organism>
<dbReference type="AlphaFoldDB" id="A0A494TGU9"/>
<proteinExistence type="predicted"/>
<dbReference type="KEGG" id="spha:D3Y57_03125"/>
<name>A0A494TGU9_SPHPE</name>
<gene>
    <name evidence="2" type="ORF">D3Y57_03125</name>
</gene>
<keyword evidence="2" id="KW-0614">Plasmid</keyword>
<keyword evidence="1" id="KW-1133">Transmembrane helix</keyword>
<protein>
    <submittedName>
        <fullName evidence="2">UrcA family protein</fullName>
    </submittedName>
</protein>
<sequence length="150" mass="16216">MRRAPGTCITYQSPQQSRHPLLYVKDGRARGASIMSTIVTRTVLSFGLVCVLAAAPALAEPGIPSVSVRTADFDVTTSTGEQALRNRVARAVRFVCGDNDQRDLEAWMEQRACRATALSKALPQVQIAIAKVRTRNAYTAEITKAGRPAS</sequence>
<dbReference type="EMBL" id="CP032828">
    <property type="protein sequence ID" value="AYJ85051.1"/>
    <property type="molecule type" value="Genomic_DNA"/>
</dbReference>
<accession>A0A494TGU9</accession>
<keyword evidence="3" id="KW-1185">Reference proteome</keyword>
<geneLocation type="plasmid" evidence="2">
    <name>unnamed1</name>
</geneLocation>
<dbReference type="InterPro" id="IPR030972">
    <property type="entry name" value="UrcA_uranyl"/>
</dbReference>
<keyword evidence="1" id="KW-0472">Membrane</keyword>
<feature type="transmembrane region" description="Helical" evidence="1">
    <location>
        <begin position="38"/>
        <end position="59"/>
    </location>
</feature>
<keyword evidence="1" id="KW-0812">Transmembrane</keyword>